<protein>
    <submittedName>
        <fullName evidence="1">Uncharacterized protein</fullName>
    </submittedName>
</protein>
<dbReference type="EMBL" id="AAYG02000005">
    <property type="protein sequence ID" value="EDN79023.1"/>
    <property type="molecule type" value="Genomic_DNA"/>
</dbReference>
<name>A7AZ18_MEDG7</name>
<accession>A7AZ18</accession>
<organism evidence="1 2">
    <name type="scientific">Mediterraneibacter gnavus (strain ATCC 29149 / DSM 114966 / JCM 6515 / VPI C7-9)</name>
    <name type="common">Ruminococcus gnavus</name>
    <dbReference type="NCBI Taxonomy" id="411470"/>
    <lineage>
        <taxon>Bacteria</taxon>
        <taxon>Bacillati</taxon>
        <taxon>Bacillota</taxon>
        <taxon>Clostridia</taxon>
        <taxon>Lachnospirales</taxon>
        <taxon>Lachnospiraceae</taxon>
        <taxon>Mediterraneibacter</taxon>
    </lineage>
</organism>
<reference evidence="1 2" key="2">
    <citation type="submission" date="2007-06" db="EMBL/GenBank/DDBJ databases">
        <title>Draft genome sequence of Ruminococcus gnavus (ATCC 29149).</title>
        <authorList>
            <person name="Sudarsanam P."/>
            <person name="Ley R."/>
            <person name="Guruge J."/>
            <person name="Turnbaugh P.J."/>
            <person name="Mahowald M."/>
            <person name="Liep D."/>
            <person name="Gordon J."/>
        </authorList>
    </citation>
    <scope>NUCLEOTIDE SEQUENCE [LARGE SCALE GENOMIC DNA]</scope>
    <source>
        <strain evidence="1 2">ATCC 29149</strain>
    </source>
</reference>
<proteinExistence type="predicted"/>
<reference evidence="1 2" key="1">
    <citation type="submission" date="2007-04" db="EMBL/GenBank/DDBJ databases">
        <authorList>
            <person name="Fulton L."/>
            <person name="Clifton S."/>
            <person name="Fulton B."/>
            <person name="Xu J."/>
            <person name="Minx P."/>
            <person name="Pepin K.H."/>
            <person name="Johnson M."/>
            <person name="Thiruvilangam P."/>
            <person name="Bhonagiri V."/>
            <person name="Nash W.E."/>
            <person name="Mardis E.R."/>
            <person name="Wilson R.K."/>
        </authorList>
    </citation>
    <scope>NUCLEOTIDE SEQUENCE [LARGE SCALE GENOMIC DNA]</scope>
    <source>
        <strain evidence="1 2">ATCC 29149</strain>
    </source>
</reference>
<gene>
    <name evidence="1" type="ORF">RUMGNA_00533</name>
</gene>
<dbReference type="Proteomes" id="UP000004410">
    <property type="component" value="Unassembled WGS sequence"/>
</dbReference>
<dbReference type="PaxDb" id="411470-RUMGNA_00533"/>
<sequence>MPYYWGLLISAQNYKISLMNRLILISRMLFDVQISEAGKRA</sequence>
<comment type="caution">
    <text evidence="1">The sequence shown here is derived from an EMBL/GenBank/DDBJ whole genome shotgun (WGS) entry which is preliminary data.</text>
</comment>
<evidence type="ECO:0000313" key="1">
    <source>
        <dbReference type="EMBL" id="EDN79023.1"/>
    </source>
</evidence>
<evidence type="ECO:0000313" key="2">
    <source>
        <dbReference type="Proteomes" id="UP000004410"/>
    </source>
</evidence>
<dbReference type="AlphaFoldDB" id="A7AZ18"/>